<gene>
    <name evidence="1" type="ORF">Fot_05051</name>
</gene>
<sequence>MAATASHSFQASSRIASTYPQLKPSSDSQISNSISFSSQLRSFSLKLELVQFVKDAQGIFLMRAEENGAKQSFLQADLADCSPGDESCSKVGVWEMCHLYGSKIIKSCSEKHEQWEEHGFEAR</sequence>
<name>A0ABD1WPG4_9LAMI</name>
<comment type="caution">
    <text evidence="1">The sequence shown here is derived from an EMBL/GenBank/DDBJ whole genome shotgun (WGS) entry which is preliminary data.</text>
</comment>
<dbReference type="Proteomes" id="UP001604277">
    <property type="component" value="Unassembled WGS sequence"/>
</dbReference>
<protein>
    <submittedName>
        <fullName evidence="1">Uncharacterized protein</fullName>
    </submittedName>
</protein>
<evidence type="ECO:0000313" key="1">
    <source>
        <dbReference type="EMBL" id="KAL2551432.1"/>
    </source>
</evidence>
<organism evidence="1 2">
    <name type="scientific">Forsythia ovata</name>
    <dbReference type="NCBI Taxonomy" id="205694"/>
    <lineage>
        <taxon>Eukaryota</taxon>
        <taxon>Viridiplantae</taxon>
        <taxon>Streptophyta</taxon>
        <taxon>Embryophyta</taxon>
        <taxon>Tracheophyta</taxon>
        <taxon>Spermatophyta</taxon>
        <taxon>Magnoliopsida</taxon>
        <taxon>eudicotyledons</taxon>
        <taxon>Gunneridae</taxon>
        <taxon>Pentapetalae</taxon>
        <taxon>asterids</taxon>
        <taxon>lamiids</taxon>
        <taxon>Lamiales</taxon>
        <taxon>Oleaceae</taxon>
        <taxon>Forsythieae</taxon>
        <taxon>Forsythia</taxon>
    </lineage>
</organism>
<dbReference type="EMBL" id="JBFOLJ010000002">
    <property type="protein sequence ID" value="KAL2551432.1"/>
    <property type="molecule type" value="Genomic_DNA"/>
</dbReference>
<evidence type="ECO:0000313" key="2">
    <source>
        <dbReference type="Proteomes" id="UP001604277"/>
    </source>
</evidence>
<dbReference type="AlphaFoldDB" id="A0ABD1WPG4"/>
<proteinExistence type="predicted"/>
<keyword evidence="2" id="KW-1185">Reference proteome</keyword>
<accession>A0ABD1WPG4</accession>
<reference evidence="2" key="1">
    <citation type="submission" date="2024-07" db="EMBL/GenBank/DDBJ databases">
        <title>Two chromosome-level genome assemblies of Korean endemic species Abeliophyllum distichum and Forsythia ovata (Oleaceae).</title>
        <authorList>
            <person name="Jang H."/>
        </authorList>
    </citation>
    <scope>NUCLEOTIDE SEQUENCE [LARGE SCALE GENOMIC DNA]</scope>
</reference>